<feature type="domain" description="DNA2/NAM7 helicase-like C-terminal" evidence="5">
    <location>
        <begin position="6"/>
        <end position="34"/>
    </location>
</feature>
<dbReference type="InterPro" id="IPR027417">
    <property type="entry name" value="P-loop_NTPase"/>
</dbReference>
<proteinExistence type="predicted"/>
<gene>
    <name evidence="6" type="ORF">pdam_00023620</name>
</gene>
<dbReference type="GO" id="GO:0005524">
    <property type="term" value="F:ATP binding"/>
    <property type="evidence" value="ECO:0007669"/>
    <property type="project" value="UniProtKB-KW"/>
</dbReference>
<dbReference type="Gene3D" id="3.40.50.300">
    <property type="entry name" value="P-loop containing nucleotide triphosphate hydrolases"/>
    <property type="match status" value="1"/>
</dbReference>
<dbReference type="AlphaFoldDB" id="A0A3M6TEZ1"/>
<dbReference type="GO" id="GO:0016787">
    <property type="term" value="F:hydrolase activity"/>
    <property type="evidence" value="ECO:0007669"/>
    <property type="project" value="UniProtKB-KW"/>
</dbReference>
<name>A0A3M6TEZ1_POCDA</name>
<dbReference type="Pfam" id="PF13087">
    <property type="entry name" value="AAA_12"/>
    <property type="match status" value="1"/>
</dbReference>
<evidence type="ECO:0000256" key="1">
    <source>
        <dbReference type="ARBA" id="ARBA00022741"/>
    </source>
</evidence>
<sequence length="65" mass="7679">MYWVREHLGFLADEHLMNVGLTRACKGLCIIGNKNLLKHHSMWKDLIESFEKRHCVVNESTWPKN</sequence>
<keyword evidence="4" id="KW-0067">ATP-binding</keyword>
<dbReference type="PANTHER" id="PTHR43788:SF16">
    <property type="entry name" value="HELICASE WITH ZINC FINGER 2"/>
    <property type="match status" value="1"/>
</dbReference>
<keyword evidence="7" id="KW-1185">Reference proteome</keyword>
<dbReference type="InterPro" id="IPR041679">
    <property type="entry name" value="DNA2/NAM7-like_C"/>
</dbReference>
<evidence type="ECO:0000256" key="4">
    <source>
        <dbReference type="ARBA" id="ARBA00022840"/>
    </source>
</evidence>
<dbReference type="OrthoDB" id="2285229at2759"/>
<accession>A0A3M6TEZ1</accession>
<keyword evidence="2" id="KW-0378">Hydrolase</keyword>
<dbReference type="Proteomes" id="UP000275408">
    <property type="component" value="Unassembled WGS sequence"/>
</dbReference>
<evidence type="ECO:0000256" key="2">
    <source>
        <dbReference type="ARBA" id="ARBA00022801"/>
    </source>
</evidence>
<evidence type="ECO:0000313" key="6">
    <source>
        <dbReference type="EMBL" id="RMX39977.1"/>
    </source>
</evidence>
<keyword evidence="3" id="KW-0347">Helicase</keyword>
<dbReference type="PANTHER" id="PTHR43788">
    <property type="entry name" value="DNA2/NAM7 HELICASE FAMILY MEMBER"/>
    <property type="match status" value="1"/>
</dbReference>
<evidence type="ECO:0000256" key="3">
    <source>
        <dbReference type="ARBA" id="ARBA00022806"/>
    </source>
</evidence>
<organism evidence="6 7">
    <name type="scientific">Pocillopora damicornis</name>
    <name type="common">Cauliflower coral</name>
    <name type="synonym">Millepora damicornis</name>
    <dbReference type="NCBI Taxonomy" id="46731"/>
    <lineage>
        <taxon>Eukaryota</taxon>
        <taxon>Metazoa</taxon>
        <taxon>Cnidaria</taxon>
        <taxon>Anthozoa</taxon>
        <taxon>Hexacorallia</taxon>
        <taxon>Scleractinia</taxon>
        <taxon>Astrocoeniina</taxon>
        <taxon>Pocilloporidae</taxon>
        <taxon>Pocillopora</taxon>
    </lineage>
</organism>
<evidence type="ECO:0000259" key="5">
    <source>
        <dbReference type="Pfam" id="PF13087"/>
    </source>
</evidence>
<protein>
    <recommendedName>
        <fullName evidence="5">DNA2/NAM7 helicase-like C-terminal domain-containing protein</fullName>
    </recommendedName>
</protein>
<reference evidence="6 7" key="1">
    <citation type="journal article" date="2018" name="Sci. Rep.">
        <title>Comparative analysis of the Pocillopora damicornis genome highlights role of immune system in coral evolution.</title>
        <authorList>
            <person name="Cunning R."/>
            <person name="Bay R.A."/>
            <person name="Gillette P."/>
            <person name="Baker A.C."/>
            <person name="Traylor-Knowles N."/>
        </authorList>
    </citation>
    <scope>NUCLEOTIDE SEQUENCE [LARGE SCALE GENOMIC DNA]</scope>
    <source>
        <strain evidence="6">RSMAS</strain>
        <tissue evidence="6">Whole animal</tissue>
    </source>
</reference>
<dbReference type="EMBL" id="RCHS01003699">
    <property type="protein sequence ID" value="RMX39977.1"/>
    <property type="molecule type" value="Genomic_DNA"/>
</dbReference>
<dbReference type="InterPro" id="IPR050534">
    <property type="entry name" value="Coronavir_polyprotein_1ab"/>
</dbReference>
<keyword evidence="1" id="KW-0547">Nucleotide-binding</keyword>
<dbReference type="GO" id="GO:0043139">
    <property type="term" value="F:5'-3' DNA helicase activity"/>
    <property type="evidence" value="ECO:0007669"/>
    <property type="project" value="TreeGrafter"/>
</dbReference>
<dbReference type="STRING" id="46731.A0A3M6TEZ1"/>
<comment type="caution">
    <text evidence="6">The sequence shown here is derived from an EMBL/GenBank/DDBJ whole genome shotgun (WGS) entry which is preliminary data.</text>
</comment>
<evidence type="ECO:0000313" key="7">
    <source>
        <dbReference type="Proteomes" id="UP000275408"/>
    </source>
</evidence>